<accession>A0A085MSH8</accession>
<dbReference type="EMBL" id="KL367689">
    <property type="protein sequence ID" value="KFD60174.1"/>
    <property type="molecule type" value="Genomic_DNA"/>
</dbReference>
<organism evidence="1">
    <name type="scientific">Trichuris suis</name>
    <name type="common">pig whipworm</name>
    <dbReference type="NCBI Taxonomy" id="68888"/>
    <lineage>
        <taxon>Eukaryota</taxon>
        <taxon>Metazoa</taxon>
        <taxon>Ecdysozoa</taxon>
        <taxon>Nematoda</taxon>
        <taxon>Enoplea</taxon>
        <taxon>Dorylaimia</taxon>
        <taxon>Trichinellida</taxon>
        <taxon>Trichuridae</taxon>
        <taxon>Trichuris</taxon>
    </lineage>
</organism>
<name>A0A085MSH8_9BILA</name>
<gene>
    <name evidence="1" type="ORF">M514_27655</name>
</gene>
<reference evidence="1" key="1">
    <citation type="journal article" date="2014" name="Nat. Genet.">
        <title>Genome and transcriptome of the porcine whipworm Trichuris suis.</title>
        <authorList>
            <person name="Jex A.R."/>
            <person name="Nejsum P."/>
            <person name="Schwarz E.M."/>
            <person name="Hu L."/>
            <person name="Young N.D."/>
            <person name="Hall R.S."/>
            <person name="Korhonen P.K."/>
            <person name="Liao S."/>
            <person name="Thamsborg S."/>
            <person name="Xia J."/>
            <person name="Xu P."/>
            <person name="Wang S."/>
            <person name="Scheerlinck J.P."/>
            <person name="Hofmann A."/>
            <person name="Sternberg P.W."/>
            <person name="Wang J."/>
            <person name="Gasser R.B."/>
        </authorList>
    </citation>
    <scope>NUCLEOTIDE SEQUENCE [LARGE SCALE GENOMIC DNA]</scope>
    <source>
        <strain evidence="1">DCEP-RM93F</strain>
    </source>
</reference>
<dbReference type="Proteomes" id="UP000030758">
    <property type="component" value="Unassembled WGS sequence"/>
</dbReference>
<protein>
    <submittedName>
        <fullName evidence="1">Uncharacterized protein</fullName>
    </submittedName>
</protein>
<sequence length="64" mass="7115">MGKQKILGEPWRAEHFHSKADQDGKKLLLSVSWDEDGVAVRSDGTACVYCTQARKLAEALGQKR</sequence>
<evidence type="ECO:0000313" key="1">
    <source>
        <dbReference type="EMBL" id="KFD60174.1"/>
    </source>
</evidence>
<proteinExistence type="predicted"/>
<dbReference type="AlphaFoldDB" id="A0A085MSH8"/>